<keyword evidence="2" id="KW-1185">Reference proteome</keyword>
<reference evidence="1" key="1">
    <citation type="submission" date="2022-10" db="EMBL/GenBank/DDBJ databases">
        <title>Culturing micro-colonial fungi from biological soil crusts in the Mojave desert and describing Neophaeococcomyces mojavensis, and introducing the new genera and species Taxawa tesnikishii.</title>
        <authorList>
            <person name="Kurbessoian T."/>
            <person name="Stajich J.E."/>
        </authorList>
    </citation>
    <scope>NUCLEOTIDE SEQUENCE</scope>
    <source>
        <strain evidence="1">JES_112</strain>
    </source>
</reference>
<accession>A0ACC2ZZX3</accession>
<protein>
    <submittedName>
        <fullName evidence="1">Uncharacterized protein</fullName>
    </submittedName>
</protein>
<name>A0ACC2ZZX3_9EURO</name>
<dbReference type="EMBL" id="JAPDRQ010000158">
    <property type="protein sequence ID" value="KAJ9653333.1"/>
    <property type="molecule type" value="Genomic_DNA"/>
</dbReference>
<evidence type="ECO:0000313" key="2">
    <source>
        <dbReference type="Proteomes" id="UP001172386"/>
    </source>
</evidence>
<evidence type="ECO:0000313" key="1">
    <source>
        <dbReference type="EMBL" id="KAJ9653333.1"/>
    </source>
</evidence>
<comment type="caution">
    <text evidence="1">The sequence shown here is derived from an EMBL/GenBank/DDBJ whole genome shotgun (WGS) entry which is preliminary data.</text>
</comment>
<sequence length="305" mass="34225">MANSELFHSTGIHRSTTIKTKPELVRIKYLDVIPQDGTKVKGTILLIHGFPQTSYQFRKVIPSLSAAGYRVVAPDTRGCGDSSKPMILDDYRKIHIAEDFRFLLQGHLGIGDPVHVVGHDIGGMIAHAYANAFPKDTASVTWGECPLPSSSEYEETKGSVKQFHFSFHQILDLPETLIKNNERAYLKHFYDKLGYNALGITPADLDYYTAQYSQPGAIRGGINAYRMFEEDATDNRRVLKENGKCKVRCMVLNGAAGGHAPQAKKVAEEFYENFEVVEIDNAGHWIAEENPEDFVREVKRFIEKS</sequence>
<proteinExistence type="predicted"/>
<gene>
    <name evidence="1" type="ORF">H2198_007475</name>
</gene>
<organism evidence="1 2">
    <name type="scientific">Neophaeococcomyces mojaviensis</name>
    <dbReference type="NCBI Taxonomy" id="3383035"/>
    <lineage>
        <taxon>Eukaryota</taxon>
        <taxon>Fungi</taxon>
        <taxon>Dikarya</taxon>
        <taxon>Ascomycota</taxon>
        <taxon>Pezizomycotina</taxon>
        <taxon>Eurotiomycetes</taxon>
        <taxon>Chaetothyriomycetidae</taxon>
        <taxon>Chaetothyriales</taxon>
        <taxon>Chaetothyriales incertae sedis</taxon>
        <taxon>Neophaeococcomyces</taxon>
    </lineage>
</organism>
<dbReference type="Proteomes" id="UP001172386">
    <property type="component" value="Unassembled WGS sequence"/>
</dbReference>